<sequence>MRGNRRRDTAPEMAVRRLVHTAGLRYRVDYAPLPEMRRRKADLVFTKAKVAVFIDGCFWHGCPEHRQNPKTNAEFWQRKIETNRTRDAAMDQALTESGWTTVRCWEHEEPSRIAAAVIGAVRKASANHSI</sequence>
<proteinExistence type="inferred from homology"/>
<evidence type="ECO:0000256" key="5">
    <source>
        <dbReference type="ARBA" id="ARBA00023204"/>
    </source>
</evidence>
<evidence type="ECO:0000256" key="3">
    <source>
        <dbReference type="ARBA" id="ARBA00022763"/>
    </source>
</evidence>
<dbReference type="InterPro" id="IPR004603">
    <property type="entry name" value="DNA_mismatch_endonuc_vsr"/>
</dbReference>
<keyword evidence="1" id="KW-0540">Nuclease</keyword>
<dbReference type="GO" id="GO:0006298">
    <property type="term" value="P:mismatch repair"/>
    <property type="evidence" value="ECO:0007669"/>
    <property type="project" value="InterPro"/>
</dbReference>
<comment type="similarity">
    <text evidence="6">Belongs to the Vsr family.</text>
</comment>
<dbReference type="NCBIfam" id="TIGR00632">
    <property type="entry name" value="vsr"/>
    <property type="match status" value="1"/>
</dbReference>
<protein>
    <recommendedName>
        <fullName evidence="9">Very short patch repair endonuclease</fullName>
    </recommendedName>
</protein>
<keyword evidence="8" id="KW-1185">Reference proteome</keyword>
<keyword evidence="4" id="KW-0378">Hydrolase</keyword>
<evidence type="ECO:0000256" key="2">
    <source>
        <dbReference type="ARBA" id="ARBA00022759"/>
    </source>
</evidence>
<dbReference type="Proteomes" id="UP000444980">
    <property type="component" value="Unassembled WGS sequence"/>
</dbReference>
<dbReference type="Gene3D" id="3.40.960.10">
    <property type="entry name" value="VSR Endonuclease"/>
    <property type="match status" value="1"/>
</dbReference>
<dbReference type="SUPFAM" id="SSF52980">
    <property type="entry name" value="Restriction endonuclease-like"/>
    <property type="match status" value="1"/>
</dbReference>
<evidence type="ECO:0008006" key="9">
    <source>
        <dbReference type="Google" id="ProtNLM"/>
    </source>
</evidence>
<name>A0A7M3SUT0_9ACTN</name>
<gene>
    <name evidence="7" type="ORF">nbrc107697_04430</name>
</gene>
<accession>A0A7M3SUT0</accession>
<dbReference type="GO" id="GO:0004519">
    <property type="term" value="F:endonuclease activity"/>
    <property type="evidence" value="ECO:0007669"/>
    <property type="project" value="UniProtKB-KW"/>
</dbReference>
<evidence type="ECO:0000313" key="8">
    <source>
        <dbReference type="Proteomes" id="UP000444980"/>
    </source>
</evidence>
<evidence type="ECO:0000256" key="1">
    <source>
        <dbReference type="ARBA" id="ARBA00022722"/>
    </source>
</evidence>
<evidence type="ECO:0000313" key="7">
    <source>
        <dbReference type="EMBL" id="GED96404.1"/>
    </source>
</evidence>
<dbReference type="OrthoDB" id="9801520at2"/>
<evidence type="ECO:0000256" key="4">
    <source>
        <dbReference type="ARBA" id="ARBA00022801"/>
    </source>
</evidence>
<keyword evidence="5" id="KW-0234">DNA repair</keyword>
<evidence type="ECO:0000256" key="6">
    <source>
        <dbReference type="ARBA" id="ARBA00029466"/>
    </source>
</evidence>
<dbReference type="GO" id="GO:0016787">
    <property type="term" value="F:hydrolase activity"/>
    <property type="evidence" value="ECO:0007669"/>
    <property type="project" value="UniProtKB-KW"/>
</dbReference>
<keyword evidence="3" id="KW-0227">DNA damage</keyword>
<dbReference type="CDD" id="cd00221">
    <property type="entry name" value="Vsr"/>
    <property type="match status" value="1"/>
</dbReference>
<organism evidence="7 8">
    <name type="scientific">Gordonia crocea</name>
    <dbReference type="NCBI Taxonomy" id="589162"/>
    <lineage>
        <taxon>Bacteria</taxon>
        <taxon>Bacillati</taxon>
        <taxon>Actinomycetota</taxon>
        <taxon>Actinomycetes</taxon>
        <taxon>Mycobacteriales</taxon>
        <taxon>Gordoniaceae</taxon>
        <taxon>Gordonia</taxon>
    </lineage>
</organism>
<dbReference type="EMBL" id="BJOU01000001">
    <property type="protein sequence ID" value="GED96404.1"/>
    <property type="molecule type" value="Genomic_DNA"/>
</dbReference>
<dbReference type="InterPro" id="IPR011335">
    <property type="entry name" value="Restrct_endonuc-II-like"/>
</dbReference>
<dbReference type="Pfam" id="PF03852">
    <property type="entry name" value="Vsr"/>
    <property type="match status" value="1"/>
</dbReference>
<reference evidence="8" key="1">
    <citation type="submission" date="2019-06" db="EMBL/GenBank/DDBJ databases">
        <title>Gordonia isolated from sludge of a wastewater treatment plant.</title>
        <authorList>
            <person name="Tamura T."/>
            <person name="Aoyama K."/>
            <person name="Kang Y."/>
            <person name="Saito S."/>
            <person name="Akiyama N."/>
            <person name="Yazawa K."/>
            <person name="Gonoi T."/>
            <person name="Mikami Y."/>
        </authorList>
    </citation>
    <scope>NUCLEOTIDE SEQUENCE [LARGE SCALE GENOMIC DNA]</scope>
    <source>
        <strain evidence="8">NBRC 107697</strain>
    </source>
</reference>
<comment type="caution">
    <text evidence="7">The sequence shown here is derived from an EMBL/GenBank/DDBJ whole genome shotgun (WGS) entry which is preliminary data.</text>
</comment>
<keyword evidence="2" id="KW-0255">Endonuclease</keyword>
<dbReference type="AlphaFoldDB" id="A0A7M3SUT0"/>